<keyword evidence="5" id="KW-0411">Iron-sulfur</keyword>
<dbReference type="AlphaFoldDB" id="A0AAW4LAR9"/>
<keyword evidence="2" id="KW-0949">S-adenosyl-L-methionine</keyword>
<evidence type="ECO:0000256" key="4">
    <source>
        <dbReference type="ARBA" id="ARBA00023004"/>
    </source>
</evidence>
<dbReference type="GO" id="GO:0003824">
    <property type="term" value="F:catalytic activity"/>
    <property type="evidence" value="ECO:0007669"/>
    <property type="project" value="InterPro"/>
</dbReference>
<evidence type="ECO:0000256" key="3">
    <source>
        <dbReference type="ARBA" id="ARBA00022723"/>
    </source>
</evidence>
<dbReference type="SFLD" id="SFLDG01067">
    <property type="entry name" value="SPASM/twitch_domain_containing"/>
    <property type="match status" value="1"/>
</dbReference>
<evidence type="ECO:0000256" key="1">
    <source>
        <dbReference type="ARBA" id="ARBA00001966"/>
    </source>
</evidence>
<dbReference type="RefSeq" id="WP_214172960.1">
    <property type="nucleotide sequence ID" value="NZ_JAHCVJ010000009.1"/>
</dbReference>
<sequence>MDGIIAVTYRCNCKCVMCDTWRYPSDKDREIRASDLETLPQMVRLNITGGEPFLRDDLGDILTVAKRKAKRVVISSNGVLTKRTLEVMSSHRDVGVRLSFDGLSDVHEGIRGVPGIHGRALETLRGLKGLGIKDLGIAVTISDRNATQLVPLYRLAKREGVELATAILHNAYYFHKEDNRIDNKPLVEKHIKELVREYLCSSHPKDWFRAYFTKGIADHMHGKERSLKCTMATDSFFVDPYGAVRPCNVMNFPFGNIREKSFTAIWNSPEAVEARRRVDCCTGNCWMIGSVGHLMRQQLWTPFTWIVSNKWFKGAETA</sequence>
<dbReference type="InterPro" id="IPR013785">
    <property type="entry name" value="Aldolase_TIM"/>
</dbReference>
<dbReference type="Pfam" id="PF13186">
    <property type="entry name" value="SPASM"/>
    <property type="match status" value="1"/>
</dbReference>
<dbReference type="GO" id="GO:0051536">
    <property type="term" value="F:iron-sulfur cluster binding"/>
    <property type="evidence" value="ECO:0007669"/>
    <property type="project" value="UniProtKB-KW"/>
</dbReference>
<name>A0AAW4LAR9_9BACT</name>
<evidence type="ECO:0000256" key="2">
    <source>
        <dbReference type="ARBA" id="ARBA00022691"/>
    </source>
</evidence>
<keyword evidence="9" id="KW-1185">Reference proteome</keyword>
<protein>
    <submittedName>
        <fullName evidence="8">Radical SAM protein</fullName>
    </submittedName>
</protein>
<evidence type="ECO:0000313" key="9">
    <source>
        <dbReference type="Proteomes" id="UP000811899"/>
    </source>
</evidence>
<dbReference type="InterPro" id="IPR007197">
    <property type="entry name" value="rSAM"/>
</dbReference>
<dbReference type="CDD" id="cd21109">
    <property type="entry name" value="SPASM"/>
    <property type="match status" value="1"/>
</dbReference>
<feature type="domain" description="4Fe4S-binding SPASM" evidence="7">
    <location>
        <begin position="229"/>
        <end position="285"/>
    </location>
</feature>
<dbReference type="CDD" id="cd01335">
    <property type="entry name" value="Radical_SAM"/>
    <property type="match status" value="1"/>
</dbReference>
<dbReference type="SFLD" id="SFLDS00029">
    <property type="entry name" value="Radical_SAM"/>
    <property type="match status" value="1"/>
</dbReference>
<comment type="cofactor">
    <cofactor evidence="1">
        <name>[4Fe-4S] cluster</name>
        <dbReference type="ChEBI" id="CHEBI:49883"/>
    </cofactor>
</comment>
<evidence type="ECO:0000259" key="6">
    <source>
        <dbReference type="Pfam" id="PF04055"/>
    </source>
</evidence>
<dbReference type="PANTHER" id="PTHR11228">
    <property type="entry name" value="RADICAL SAM DOMAIN PROTEIN"/>
    <property type="match status" value="1"/>
</dbReference>
<dbReference type="Proteomes" id="UP000811899">
    <property type="component" value="Unassembled WGS sequence"/>
</dbReference>
<dbReference type="Gene3D" id="3.20.20.70">
    <property type="entry name" value="Aldolase class I"/>
    <property type="match status" value="1"/>
</dbReference>
<accession>A0AAW4LAR9</accession>
<feature type="domain" description="Radical SAM core" evidence="6">
    <location>
        <begin position="6"/>
        <end position="137"/>
    </location>
</feature>
<dbReference type="EMBL" id="JAHCVJ010000009">
    <property type="protein sequence ID" value="MBT0666188.1"/>
    <property type="molecule type" value="Genomic_DNA"/>
</dbReference>
<dbReference type="InterPro" id="IPR023885">
    <property type="entry name" value="4Fe4S-binding_SPASM_dom"/>
</dbReference>
<dbReference type="Pfam" id="PF04055">
    <property type="entry name" value="Radical_SAM"/>
    <property type="match status" value="1"/>
</dbReference>
<comment type="caution">
    <text evidence="8">The sequence shown here is derived from an EMBL/GenBank/DDBJ whole genome shotgun (WGS) entry which is preliminary data.</text>
</comment>
<dbReference type="PANTHER" id="PTHR11228:SF7">
    <property type="entry name" value="PQQA PEPTIDE CYCLASE"/>
    <property type="match status" value="1"/>
</dbReference>
<reference evidence="8 9" key="1">
    <citation type="submission" date="2021-05" db="EMBL/GenBank/DDBJ databases">
        <title>The draft genome of Geobacter pelophilus DSM 12255.</title>
        <authorList>
            <person name="Xu Z."/>
            <person name="Masuda Y."/>
            <person name="Itoh H."/>
            <person name="Senoo K."/>
        </authorList>
    </citation>
    <scope>NUCLEOTIDE SEQUENCE [LARGE SCALE GENOMIC DNA]</scope>
    <source>
        <strain evidence="8 9">DSM 12255</strain>
    </source>
</reference>
<dbReference type="GO" id="GO:0046872">
    <property type="term" value="F:metal ion binding"/>
    <property type="evidence" value="ECO:0007669"/>
    <property type="project" value="UniProtKB-KW"/>
</dbReference>
<dbReference type="SUPFAM" id="SSF102114">
    <property type="entry name" value="Radical SAM enzymes"/>
    <property type="match status" value="1"/>
</dbReference>
<dbReference type="InterPro" id="IPR058240">
    <property type="entry name" value="rSAM_sf"/>
</dbReference>
<keyword evidence="4" id="KW-0408">Iron</keyword>
<evidence type="ECO:0000256" key="5">
    <source>
        <dbReference type="ARBA" id="ARBA00023014"/>
    </source>
</evidence>
<dbReference type="InterPro" id="IPR050377">
    <property type="entry name" value="Radical_SAM_PqqE_MftC-like"/>
</dbReference>
<evidence type="ECO:0000313" key="8">
    <source>
        <dbReference type="EMBL" id="MBT0666188.1"/>
    </source>
</evidence>
<gene>
    <name evidence="8" type="ORF">KI809_17895</name>
</gene>
<proteinExistence type="predicted"/>
<evidence type="ECO:0000259" key="7">
    <source>
        <dbReference type="Pfam" id="PF13186"/>
    </source>
</evidence>
<organism evidence="8 9">
    <name type="scientific">Geoanaerobacter pelophilus</name>
    <dbReference type="NCBI Taxonomy" id="60036"/>
    <lineage>
        <taxon>Bacteria</taxon>
        <taxon>Pseudomonadati</taxon>
        <taxon>Thermodesulfobacteriota</taxon>
        <taxon>Desulfuromonadia</taxon>
        <taxon>Geobacterales</taxon>
        <taxon>Geobacteraceae</taxon>
        <taxon>Geoanaerobacter</taxon>
    </lineage>
</organism>
<keyword evidence="3" id="KW-0479">Metal-binding</keyword>